<keyword evidence="2" id="KW-0547">Nucleotide-binding</keyword>
<feature type="compositionally biased region" description="Polar residues" evidence="6">
    <location>
        <begin position="204"/>
        <end position="248"/>
    </location>
</feature>
<dbReference type="Gene3D" id="3.40.50.12360">
    <property type="match status" value="1"/>
</dbReference>
<feature type="compositionally biased region" description="Polar residues" evidence="6">
    <location>
        <begin position="315"/>
        <end position="363"/>
    </location>
</feature>
<dbReference type="GO" id="GO:0070823">
    <property type="term" value="C:HDA1 complex"/>
    <property type="evidence" value="ECO:0007669"/>
    <property type="project" value="InterPro"/>
</dbReference>
<reference evidence="7" key="1">
    <citation type="journal article" date="2020" name="Stud. Mycol.">
        <title>101 Dothideomycetes genomes: a test case for predicting lifestyles and emergence of pathogens.</title>
        <authorList>
            <person name="Haridas S."/>
            <person name="Albert R."/>
            <person name="Binder M."/>
            <person name="Bloem J."/>
            <person name="Labutti K."/>
            <person name="Salamov A."/>
            <person name="Andreopoulos B."/>
            <person name="Baker S."/>
            <person name="Barry K."/>
            <person name="Bills G."/>
            <person name="Bluhm B."/>
            <person name="Cannon C."/>
            <person name="Castanera R."/>
            <person name="Culley D."/>
            <person name="Daum C."/>
            <person name="Ezra D."/>
            <person name="Gonzalez J."/>
            <person name="Henrissat B."/>
            <person name="Kuo A."/>
            <person name="Liang C."/>
            <person name="Lipzen A."/>
            <person name="Lutzoni F."/>
            <person name="Magnuson J."/>
            <person name="Mondo S."/>
            <person name="Nolan M."/>
            <person name="Ohm R."/>
            <person name="Pangilinan J."/>
            <person name="Park H.-J."/>
            <person name="Ramirez L."/>
            <person name="Alfaro M."/>
            <person name="Sun H."/>
            <person name="Tritt A."/>
            <person name="Yoshinaga Y."/>
            <person name="Zwiers L.-H."/>
            <person name="Turgeon B."/>
            <person name="Goodwin S."/>
            <person name="Spatafora J."/>
            <person name="Crous P."/>
            <person name="Grigoriev I."/>
        </authorList>
    </citation>
    <scope>NUCLEOTIDE SEQUENCE</scope>
    <source>
        <strain evidence="7">CBS 269.34</strain>
    </source>
</reference>
<sequence>MSPPKPSSDTNKRKRASSTSITKPAPKKARADSGKAAPTETPAALADPQPSSSADSQEDLCPARAILQENKRKYLIAWENNPVTGEEYDPTWEPKSNANEELVAEWKQVKAEKQASRKAPAKGKSKQRARRVIDSSPTTATSSTPQVIEDSTHNDSTSTGPAEDNTLEDEATQSAPEQQEELRTAQAVEITRPAGFDPAEYDRFSTQQTVLNNSSSPAGTSQIAGSSVENGSVGDPTTPQSAALSTPTRVEKERVIPDSQGPSDSYIVSTQTASQPEQPILSQPVQPTTGDALEEAVGAQENDGITRRDFAGISQAETVDSVGTPSRRTESPAQGSDHSFQPAQVVPASSYTSTAQDDSTDSIWPTTEVVQSTPLEHNSADHDVSPNSFAKSSQPSPRSSSSSAIPNTVRNGLAQQTSSFIVSPLLQRAVNPATVLRRRSDQDRDIADRIQRNIAKNRMEKAKRAQAEQDSIKQPNSPTFSGVPGTRSPSTIPDRAPIQTSHTSLRTTALTNSAMEMSPPARPVASAPAVVIPANSDSNVNARSLTIPQLDKGEYIVPLDLPGLQKSHYQELVRKFSEAAGSATQRSIDAFLADLHASELLIELASPADVWTPENLSDEKFPKYCSDISAKFKFLDYLLKALKEKPLHIVLVAIDLALDMLERFLKGKKVQYEYPSELRKSSPEDSEGKLLVTILSTEPDDNPVIRYTDMIICLDHTYNKDQVKKLRGNHVEDPNHITPIIHPVIVNSSEHVRYCIRSSVPASERTKILIDCTIQLQDKVGKLPEAFPNVKDPWNEAAAKELARFAVKCAPGNGITFVGWALPSIPPIKDYIRLEDSSPSSSSSMSTSPRQASTSLKRSLDVEASGGSKKMRVTPQPHDASNTGDVTRISDSISGFTQSPNMSHSSKTALEAIKAELDTVKNELLITHARLKSSEQRKSEVTQSLQDLTNRSEMDRSEIKDLKEQLRQASLTVDSLTAEKMRLKQRLEKTDEELATVTANFNTERTKNLTSVNSIVADNASLRAEVENIKAANVRLQKNYDSKVEEFEYLKDQYQSGTSTALEQAKQIERLEEEKSILERKSADVRLKMQAASQNKSNESLKKENESLKKKNGTLTGQYKALADKQKTLVDSQRAVGMGTRQTSVPRSPRVGANGGSRAASPLPGGRIKQLKNS</sequence>
<proteinExistence type="predicted"/>
<feature type="region of interest" description="Disordered" evidence="6">
    <location>
        <begin position="452"/>
        <end position="505"/>
    </location>
</feature>
<feature type="compositionally biased region" description="Polar residues" evidence="6">
    <location>
        <begin position="260"/>
        <end position="289"/>
    </location>
</feature>
<evidence type="ECO:0000313" key="7">
    <source>
        <dbReference type="EMBL" id="KAF2497214.1"/>
    </source>
</evidence>
<protein>
    <recommendedName>
        <fullName evidence="9">Chromo domain-containing protein</fullName>
    </recommendedName>
</protein>
<dbReference type="InterPro" id="IPR038609">
    <property type="entry name" value="HDA1_su2/3_sf"/>
</dbReference>
<feature type="region of interest" description="Disordered" evidence="6">
    <location>
        <begin position="79"/>
        <end position="363"/>
    </location>
</feature>
<gene>
    <name evidence="7" type="ORF">BU16DRAFT_526234</name>
</gene>
<feature type="compositionally biased region" description="Low complexity" evidence="6">
    <location>
        <begin position="837"/>
        <end position="855"/>
    </location>
</feature>
<keyword evidence="3" id="KW-0067">ATP-binding</keyword>
<feature type="compositionally biased region" description="Low complexity" evidence="6">
    <location>
        <begin position="135"/>
        <end position="145"/>
    </location>
</feature>
<dbReference type="Gene3D" id="2.40.50.40">
    <property type="match status" value="1"/>
</dbReference>
<feature type="region of interest" description="Disordered" evidence="6">
    <location>
        <begin position="377"/>
        <end position="406"/>
    </location>
</feature>
<dbReference type="EMBL" id="MU004187">
    <property type="protein sequence ID" value="KAF2497214.1"/>
    <property type="molecule type" value="Genomic_DNA"/>
</dbReference>
<keyword evidence="4" id="KW-0175">Coiled coil</keyword>
<dbReference type="PANTHER" id="PTHR37739">
    <property type="entry name" value="KINESIN-LIKE PROTEIN KIN-12D"/>
    <property type="match status" value="1"/>
</dbReference>
<evidence type="ECO:0000256" key="1">
    <source>
        <dbReference type="ARBA" id="ARBA00022701"/>
    </source>
</evidence>
<dbReference type="Proteomes" id="UP000799750">
    <property type="component" value="Unassembled WGS sequence"/>
</dbReference>
<dbReference type="OrthoDB" id="3928273at2759"/>
<evidence type="ECO:0000256" key="2">
    <source>
        <dbReference type="ARBA" id="ARBA00022741"/>
    </source>
</evidence>
<dbReference type="GO" id="GO:0005524">
    <property type="term" value="F:ATP binding"/>
    <property type="evidence" value="ECO:0007669"/>
    <property type="project" value="UniProtKB-KW"/>
</dbReference>
<evidence type="ECO:0000256" key="6">
    <source>
        <dbReference type="SAM" id="MobiDB-lite"/>
    </source>
</evidence>
<keyword evidence="8" id="KW-1185">Reference proteome</keyword>
<feature type="compositionally biased region" description="Basic and acidic residues" evidence="6">
    <location>
        <begin position="1099"/>
        <end position="1109"/>
    </location>
</feature>
<keyword evidence="1" id="KW-0493">Microtubule</keyword>
<evidence type="ECO:0000256" key="5">
    <source>
        <dbReference type="ARBA" id="ARBA00023175"/>
    </source>
</evidence>
<feature type="region of interest" description="Disordered" evidence="6">
    <location>
        <begin position="1"/>
        <end position="64"/>
    </location>
</feature>
<dbReference type="GO" id="GO:0005874">
    <property type="term" value="C:microtubule"/>
    <property type="evidence" value="ECO:0007669"/>
    <property type="project" value="UniProtKB-KW"/>
</dbReference>
<evidence type="ECO:0000313" key="8">
    <source>
        <dbReference type="Proteomes" id="UP000799750"/>
    </source>
</evidence>
<feature type="region of interest" description="Disordered" evidence="6">
    <location>
        <begin position="1090"/>
        <end position="1174"/>
    </location>
</feature>
<feature type="compositionally biased region" description="Low complexity" evidence="6">
    <location>
        <begin position="392"/>
        <end position="403"/>
    </location>
</feature>
<evidence type="ECO:0000256" key="4">
    <source>
        <dbReference type="ARBA" id="ARBA00023054"/>
    </source>
</evidence>
<evidence type="ECO:0000256" key="3">
    <source>
        <dbReference type="ARBA" id="ARBA00022840"/>
    </source>
</evidence>
<keyword evidence="5" id="KW-0505">Motor protein</keyword>
<dbReference type="InterPro" id="IPR044986">
    <property type="entry name" value="KIF15/KIN-12"/>
</dbReference>
<name>A0A6A6QYS1_9PEZI</name>
<dbReference type="InterPro" id="IPR021006">
    <property type="entry name" value="Hda2/3"/>
</dbReference>
<accession>A0A6A6QYS1</accession>
<evidence type="ECO:0008006" key="9">
    <source>
        <dbReference type="Google" id="ProtNLM"/>
    </source>
</evidence>
<dbReference type="Pfam" id="PF11496">
    <property type="entry name" value="HDA2-3"/>
    <property type="match status" value="1"/>
</dbReference>
<feature type="compositionally biased region" description="Basic and acidic residues" evidence="6">
    <location>
        <begin position="452"/>
        <end position="471"/>
    </location>
</feature>
<dbReference type="AlphaFoldDB" id="A0A6A6QYS1"/>
<dbReference type="PANTHER" id="PTHR37739:SF16">
    <property type="entry name" value="KINESIN-LIKE PROTEIN"/>
    <property type="match status" value="1"/>
</dbReference>
<feature type="region of interest" description="Disordered" evidence="6">
    <location>
        <begin position="833"/>
        <end position="887"/>
    </location>
</feature>
<feature type="compositionally biased region" description="Basic residues" evidence="6">
    <location>
        <begin position="119"/>
        <end position="130"/>
    </location>
</feature>
<organism evidence="7 8">
    <name type="scientific">Lophium mytilinum</name>
    <dbReference type="NCBI Taxonomy" id="390894"/>
    <lineage>
        <taxon>Eukaryota</taxon>
        <taxon>Fungi</taxon>
        <taxon>Dikarya</taxon>
        <taxon>Ascomycota</taxon>
        <taxon>Pezizomycotina</taxon>
        <taxon>Dothideomycetes</taxon>
        <taxon>Pleosporomycetidae</taxon>
        <taxon>Mytilinidiales</taxon>
        <taxon>Mytilinidiaceae</taxon>
        <taxon>Lophium</taxon>
    </lineage>
</organism>